<gene>
    <name evidence="1" type="ORF">BDM02DRAFT_3268107</name>
</gene>
<dbReference type="EMBL" id="MU117987">
    <property type="protein sequence ID" value="KAF9650185.1"/>
    <property type="molecule type" value="Genomic_DNA"/>
</dbReference>
<keyword evidence="2" id="KW-1185">Reference proteome</keyword>
<evidence type="ECO:0000313" key="2">
    <source>
        <dbReference type="Proteomes" id="UP000886501"/>
    </source>
</evidence>
<sequence>MTSYLDYPKLYDIAAQLYADQLSEDQRFHLQIELDDAAIANILALLGQHPDVAEKPHGQARRNYNIQEAAGIDPGVYKVMKNVIRHLCHRHLDTEISFTSQQQRRVNRLRIEAILAFPQLAKHDKQWPATDLVRQYLENSASYRTKKATITLKKRLAATERVVSYGRKNGKRGESSTDDVNVASIHDTLRPAGRRGESNSPPLSTSDHLPSNSRSPRPVDQQPFMQGSSKTYDYGSQFYSGQYTYPPPPPMSDPTATQGWYDGYPYSQTRQDYGTKQIYENHEVYTGSQLSSQLMSAP</sequence>
<comment type="caution">
    <text evidence="1">The sequence shown here is derived from an EMBL/GenBank/DDBJ whole genome shotgun (WGS) entry which is preliminary data.</text>
</comment>
<dbReference type="Proteomes" id="UP000886501">
    <property type="component" value="Unassembled WGS sequence"/>
</dbReference>
<proteinExistence type="predicted"/>
<reference evidence="1" key="2">
    <citation type="journal article" date="2020" name="Nat. Commun.">
        <title>Large-scale genome sequencing of mycorrhizal fungi provides insights into the early evolution of symbiotic traits.</title>
        <authorList>
            <person name="Miyauchi S."/>
            <person name="Kiss E."/>
            <person name="Kuo A."/>
            <person name="Drula E."/>
            <person name="Kohler A."/>
            <person name="Sanchez-Garcia M."/>
            <person name="Morin E."/>
            <person name="Andreopoulos B."/>
            <person name="Barry K.W."/>
            <person name="Bonito G."/>
            <person name="Buee M."/>
            <person name="Carver A."/>
            <person name="Chen C."/>
            <person name="Cichocki N."/>
            <person name="Clum A."/>
            <person name="Culley D."/>
            <person name="Crous P.W."/>
            <person name="Fauchery L."/>
            <person name="Girlanda M."/>
            <person name="Hayes R.D."/>
            <person name="Keri Z."/>
            <person name="LaButti K."/>
            <person name="Lipzen A."/>
            <person name="Lombard V."/>
            <person name="Magnuson J."/>
            <person name="Maillard F."/>
            <person name="Murat C."/>
            <person name="Nolan M."/>
            <person name="Ohm R.A."/>
            <person name="Pangilinan J."/>
            <person name="Pereira M.F."/>
            <person name="Perotto S."/>
            <person name="Peter M."/>
            <person name="Pfister S."/>
            <person name="Riley R."/>
            <person name="Sitrit Y."/>
            <person name="Stielow J.B."/>
            <person name="Szollosi G."/>
            <person name="Zifcakova L."/>
            <person name="Stursova M."/>
            <person name="Spatafora J.W."/>
            <person name="Tedersoo L."/>
            <person name="Vaario L.M."/>
            <person name="Yamada A."/>
            <person name="Yan M."/>
            <person name="Wang P."/>
            <person name="Xu J."/>
            <person name="Bruns T."/>
            <person name="Baldrian P."/>
            <person name="Vilgalys R."/>
            <person name="Dunand C."/>
            <person name="Henrissat B."/>
            <person name="Grigoriev I.V."/>
            <person name="Hibbett D."/>
            <person name="Nagy L.G."/>
            <person name="Martin F.M."/>
        </authorList>
    </citation>
    <scope>NUCLEOTIDE SEQUENCE</scope>
    <source>
        <strain evidence="1">P2</strain>
    </source>
</reference>
<protein>
    <submittedName>
        <fullName evidence="1">Uncharacterized protein</fullName>
    </submittedName>
</protein>
<name>A0ACB6ZK80_THEGA</name>
<organism evidence="1 2">
    <name type="scientific">Thelephora ganbajun</name>
    <name type="common">Ganba fungus</name>
    <dbReference type="NCBI Taxonomy" id="370292"/>
    <lineage>
        <taxon>Eukaryota</taxon>
        <taxon>Fungi</taxon>
        <taxon>Dikarya</taxon>
        <taxon>Basidiomycota</taxon>
        <taxon>Agaricomycotina</taxon>
        <taxon>Agaricomycetes</taxon>
        <taxon>Thelephorales</taxon>
        <taxon>Thelephoraceae</taxon>
        <taxon>Thelephora</taxon>
    </lineage>
</organism>
<evidence type="ECO:0000313" key="1">
    <source>
        <dbReference type="EMBL" id="KAF9650185.1"/>
    </source>
</evidence>
<reference evidence="1" key="1">
    <citation type="submission" date="2019-10" db="EMBL/GenBank/DDBJ databases">
        <authorList>
            <consortium name="DOE Joint Genome Institute"/>
            <person name="Kuo A."/>
            <person name="Miyauchi S."/>
            <person name="Kiss E."/>
            <person name="Drula E."/>
            <person name="Kohler A."/>
            <person name="Sanchez-Garcia M."/>
            <person name="Andreopoulos B."/>
            <person name="Barry K.W."/>
            <person name="Bonito G."/>
            <person name="Buee M."/>
            <person name="Carver A."/>
            <person name="Chen C."/>
            <person name="Cichocki N."/>
            <person name="Clum A."/>
            <person name="Culley D."/>
            <person name="Crous P.W."/>
            <person name="Fauchery L."/>
            <person name="Girlanda M."/>
            <person name="Hayes R."/>
            <person name="Keri Z."/>
            <person name="Labutti K."/>
            <person name="Lipzen A."/>
            <person name="Lombard V."/>
            <person name="Magnuson J."/>
            <person name="Maillard F."/>
            <person name="Morin E."/>
            <person name="Murat C."/>
            <person name="Nolan M."/>
            <person name="Ohm R."/>
            <person name="Pangilinan J."/>
            <person name="Pereira M."/>
            <person name="Perotto S."/>
            <person name="Peter M."/>
            <person name="Riley R."/>
            <person name="Sitrit Y."/>
            <person name="Stielow B."/>
            <person name="Szollosi G."/>
            <person name="Zifcakova L."/>
            <person name="Stursova M."/>
            <person name="Spatafora J.W."/>
            <person name="Tedersoo L."/>
            <person name="Vaario L.-M."/>
            <person name="Yamada A."/>
            <person name="Yan M."/>
            <person name="Wang P."/>
            <person name="Xu J."/>
            <person name="Bruns T."/>
            <person name="Baldrian P."/>
            <person name="Vilgalys R."/>
            <person name="Henrissat B."/>
            <person name="Grigoriev I.V."/>
            <person name="Hibbett D."/>
            <person name="Nagy L.G."/>
            <person name="Martin F.M."/>
        </authorList>
    </citation>
    <scope>NUCLEOTIDE SEQUENCE</scope>
    <source>
        <strain evidence="1">P2</strain>
    </source>
</reference>
<accession>A0ACB6ZK80</accession>